<dbReference type="GO" id="GO:0022904">
    <property type="term" value="P:respiratory electron transport chain"/>
    <property type="evidence" value="ECO:0007669"/>
    <property type="project" value="TreeGrafter"/>
</dbReference>
<dbReference type="GO" id="GO:0004129">
    <property type="term" value="F:cytochrome-c oxidase activity"/>
    <property type="evidence" value="ECO:0007669"/>
    <property type="project" value="InterPro"/>
</dbReference>
<dbReference type="PRINTS" id="PR01165">
    <property type="entry name" value="CYCOXIDASEI"/>
</dbReference>
<dbReference type="AlphaFoldDB" id="T1BB40"/>
<dbReference type="SUPFAM" id="SSF81442">
    <property type="entry name" value="Cytochrome c oxidase subunit I-like"/>
    <property type="match status" value="1"/>
</dbReference>
<organism evidence="3">
    <name type="scientific">mine drainage metagenome</name>
    <dbReference type="NCBI Taxonomy" id="410659"/>
    <lineage>
        <taxon>unclassified sequences</taxon>
        <taxon>metagenomes</taxon>
        <taxon>ecological metagenomes</taxon>
    </lineage>
</organism>
<feature type="non-terminal residue" evidence="3">
    <location>
        <position position="166"/>
    </location>
</feature>
<dbReference type="Pfam" id="PF00115">
    <property type="entry name" value="COX1"/>
    <property type="match status" value="1"/>
</dbReference>
<protein>
    <submittedName>
        <fullName evidence="3">Cytochrome c oxidase subunit I</fullName>
        <ecNumber evidence="3">1.7.2.5</ecNumber>
    </submittedName>
</protein>
<evidence type="ECO:0000313" key="3">
    <source>
        <dbReference type="EMBL" id="EQD50224.1"/>
    </source>
</evidence>
<dbReference type="Gene3D" id="1.20.210.10">
    <property type="entry name" value="Cytochrome c oxidase-like, subunit I domain"/>
    <property type="match status" value="1"/>
</dbReference>
<dbReference type="GO" id="GO:0020037">
    <property type="term" value="F:heme binding"/>
    <property type="evidence" value="ECO:0007669"/>
    <property type="project" value="InterPro"/>
</dbReference>
<reference evidence="3" key="2">
    <citation type="journal article" date="2014" name="ISME J.">
        <title>Microbial stratification in low pH oxic and suboxic macroscopic growths along an acid mine drainage.</title>
        <authorList>
            <person name="Mendez-Garcia C."/>
            <person name="Mesa V."/>
            <person name="Sprenger R.R."/>
            <person name="Richter M."/>
            <person name="Diez M.S."/>
            <person name="Solano J."/>
            <person name="Bargiela R."/>
            <person name="Golyshina O.V."/>
            <person name="Manteca A."/>
            <person name="Ramos J.L."/>
            <person name="Gallego J.R."/>
            <person name="Llorente I."/>
            <person name="Martins Dos Santos V.A."/>
            <person name="Jensen O.N."/>
            <person name="Pelaez A.I."/>
            <person name="Sanchez J."/>
            <person name="Ferrer M."/>
        </authorList>
    </citation>
    <scope>NUCLEOTIDE SEQUENCE</scope>
</reference>
<keyword evidence="1" id="KW-1133">Transmembrane helix</keyword>
<dbReference type="GO" id="GO:0009060">
    <property type="term" value="P:aerobic respiration"/>
    <property type="evidence" value="ECO:0007669"/>
    <property type="project" value="InterPro"/>
</dbReference>
<feature type="transmembrane region" description="Helical" evidence="1">
    <location>
        <begin position="20"/>
        <end position="40"/>
    </location>
</feature>
<feature type="domain" description="Cytochrome oxidase subunit I profile" evidence="2">
    <location>
        <begin position="55"/>
        <end position="166"/>
    </location>
</feature>
<dbReference type="GO" id="GO:0016966">
    <property type="term" value="F:nitric oxide reductase activity"/>
    <property type="evidence" value="ECO:0007669"/>
    <property type="project" value="UniProtKB-EC"/>
</dbReference>
<evidence type="ECO:0000259" key="2">
    <source>
        <dbReference type="PROSITE" id="PS50855"/>
    </source>
</evidence>
<name>T1BB40_9ZZZZ</name>
<evidence type="ECO:0000256" key="1">
    <source>
        <dbReference type="SAM" id="Phobius"/>
    </source>
</evidence>
<keyword evidence="3" id="KW-0560">Oxidoreductase</keyword>
<dbReference type="InterPro" id="IPR000883">
    <property type="entry name" value="Cyt_C_Oxase_1"/>
</dbReference>
<sequence length="166" mass="18258">MGNYISSGYPYIVNSGQNSIADTLALAFMVVGWLLGIGALNYPLAKLIGREAPAEVEVKGWSKYFRYNTDHKVVGLQYVVGVILFMFTGGLLAMAIRTELLNPTTHVFGPGTYIEIVSEHGTIMMMMATSIVVGPLGNYFVPLMIGSRRMAFPRIEAFSFWIFMAG</sequence>
<dbReference type="InterPro" id="IPR023616">
    <property type="entry name" value="Cyt_c_oxase-like_su1_dom"/>
</dbReference>
<dbReference type="EC" id="1.7.2.5" evidence="3"/>
<dbReference type="GO" id="GO:0015990">
    <property type="term" value="P:electron transport coupled proton transport"/>
    <property type="evidence" value="ECO:0007669"/>
    <property type="project" value="TreeGrafter"/>
</dbReference>
<dbReference type="EMBL" id="AUZY01007337">
    <property type="protein sequence ID" value="EQD50224.1"/>
    <property type="molecule type" value="Genomic_DNA"/>
</dbReference>
<feature type="transmembrane region" description="Helical" evidence="1">
    <location>
        <begin position="123"/>
        <end position="145"/>
    </location>
</feature>
<feature type="transmembrane region" description="Helical" evidence="1">
    <location>
        <begin position="73"/>
        <end position="96"/>
    </location>
</feature>
<reference evidence="3" key="1">
    <citation type="submission" date="2013-08" db="EMBL/GenBank/DDBJ databases">
        <authorList>
            <person name="Mendez C."/>
            <person name="Richter M."/>
            <person name="Ferrer M."/>
            <person name="Sanchez J."/>
        </authorList>
    </citation>
    <scope>NUCLEOTIDE SEQUENCE</scope>
</reference>
<keyword evidence="1" id="KW-0472">Membrane</keyword>
<keyword evidence="1" id="KW-0812">Transmembrane</keyword>
<comment type="caution">
    <text evidence="3">The sequence shown here is derived from an EMBL/GenBank/DDBJ whole genome shotgun (WGS) entry which is preliminary data.</text>
</comment>
<dbReference type="PROSITE" id="PS50855">
    <property type="entry name" value="COX1"/>
    <property type="match status" value="1"/>
</dbReference>
<gene>
    <name evidence="3" type="ORF">B1B_11311</name>
</gene>
<accession>T1BB40</accession>
<dbReference type="InterPro" id="IPR036927">
    <property type="entry name" value="Cyt_c_oxase-like_su1_sf"/>
</dbReference>
<proteinExistence type="predicted"/>
<dbReference type="PANTHER" id="PTHR10422">
    <property type="entry name" value="CYTOCHROME C OXIDASE SUBUNIT 1"/>
    <property type="match status" value="1"/>
</dbReference>
<dbReference type="PANTHER" id="PTHR10422:SF18">
    <property type="entry name" value="CYTOCHROME C OXIDASE SUBUNIT 1"/>
    <property type="match status" value="1"/>
</dbReference>
<dbReference type="GO" id="GO:0016020">
    <property type="term" value="C:membrane"/>
    <property type="evidence" value="ECO:0007669"/>
    <property type="project" value="InterPro"/>
</dbReference>